<dbReference type="InterPro" id="IPR001279">
    <property type="entry name" value="Metallo-B-lactamas"/>
</dbReference>
<dbReference type="InterPro" id="IPR036866">
    <property type="entry name" value="RibonucZ/Hydroxyglut_hydro"/>
</dbReference>
<feature type="binding site" evidence="6">
    <location>
        <position position="61"/>
    </location>
    <ligand>
        <name>Zn(2+)</name>
        <dbReference type="ChEBI" id="CHEBI:29105"/>
        <label>2</label>
    </ligand>
</feature>
<feature type="binding site" evidence="6">
    <location>
        <position position="216"/>
    </location>
    <ligand>
        <name>Zn(2+)</name>
        <dbReference type="ChEBI" id="CHEBI:29105"/>
        <label>2</label>
    </ligand>
</feature>
<dbReference type="Pfam" id="PF12706">
    <property type="entry name" value="Lactamase_B_2"/>
    <property type="match status" value="1"/>
</dbReference>
<feature type="binding site" evidence="6">
    <location>
        <position position="58"/>
    </location>
    <ligand>
        <name>Zn(2+)</name>
        <dbReference type="ChEBI" id="CHEBI:29105"/>
        <label>1</label>
    </ligand>
</feature>
<dbReference type="GO" id="GO:0005737">
    <property type="term" value="C:cytoplasm"/>
    <property type="evidence" value="ECO:0007669"/>
    <property type="project" value="TreeGrafter"/>
</dbReference>
<dbReference type="EC" id="3.1.4.54" evidence="2"/>
<keyword evidence="3" id="KW-0443">Lipid metabolism</keyword>
<feature type="binding site" evidence="5">
    <location>
        <position position="59"/>
    </location>
    <ligand>
        <name>an N-acyl-1,2-diacyl-sn-glycero-3-phosphoethanolamine</name>
        <dbReference type="ChEBI" id="CHEBI:62537"/>
    </ligand>
</feature>
<keyword evidence="3" id="KW-1208">Phospholipid metabolism</keyword>
<feature type="binding site" evidence="5">
    <location>
        <position position="194"/>
    </location>
    <ligand>
        <name>an N-acyl-1,2-diacyl-sn-glycero-3-phosphoethanolamine</name>
        <dbReference type="ChEBI" id="CHEBI:62537"/>
    </ligand>
</feature>
<dbReference type="GO" id="GO:0070290">
    <property type="term" value="F:N-acylphosphatidylethanolamine-specific phospholipase D activity"/>
    <property type="evidence" value="ECO:0007669"/>
    <property type="project" value="UniProtKB-EC"/>
</dbReference>
<protein>
    <recommendedName>
        <fullName evidence="2">N-acetylphosphatidylethanolamine-hydrolyzing phospholipase D</fullName>
        <ecNumber evidence="2">3.1.4.54</ecNumber>
    </recommendedName>
</protein>
<organism evidence="8 9">
    <name type="scientific">Acrobeloides nanus</name>
    <dbReference type="NCBI Taxonomy" id="290746"/>
    <lineage>
        <taxon>Eukaryota</taxon>
        <taxon>Metazoa</taxon>
        <taxon>Ecdysozoa</taxon>
        <taxon>Nematoda</taxon>
        <taxon>Chromadorea</taxon>
        <taxon>Rhabditida</taxon>
        <taxon>Tylenchina</taxon>
        <taxon>Cephalobomorpha</taxon>
        <taxon>Cephaloboidea</taxon>
        <taxon>Cephalobidae</taxon>
        <taxon>Acrobeloides</taxon>
    </lineage>
</organism>
<feature type="domain" description="Metallo-beta-lactamase" evidence="7">
    <location>
        <begin position="15"/>
        <end position="217"/>
    </location>
</feature>
<dbReference type="InterPro" id="IPR024884">
    <property type="entry name" value="NAPE-PLD"/>
</dbReference>
<dbReference type="AlphaFoldDB" id="A0A914DWZ2"/>
<name>A0A914DWZ2_9BILA</name>
<proteinExistence type="inferred from homology"/>
<keyword evidence="3" id="KW-0442">Lipid degradation</keyword>
<evidence type="ECO:0000256" key="3">
    <source>
        <dbReference type="ARBA" id="ARBA00022668"/>
    </source>
</evidence>
<dbReference type="GO" id="GO:0008270">
    <property type="term" value="F:zinc ion binding"/>
    <property type="evidence" value="ECO:0007669"/>
    <property type="project" value="InterPro"/>
</dbReference>
<keyword evidence="6" id="KW-0862">Zinc</keyword>
<feature type="binding site" evidence="6">
    <location>
        <position position="125"/>
    </location>
    <ligand>
        <name>Zn(2+)</name>
        <dbReference type="ChEBI" id="CHEBI:29105"/>
        <label>1</label>
    </ligand>
</feature>
<reference evidence="9" key="1">
    <citation type="submission" date="2022-11" db="UniProtKB">
        <authorList>
            <consortium name="WormBaseParasite"/>
        </authorList>
    </citation>
    <scope>IDENTIFICATION</scope>
</reference>
<feature type="binding site" evidence="6">
    <location>
        <position position="60"/>
    </location>
    <ligand>
        <name>Zn(2+)</name>
        <dbReference type="ChEBI" id="CHEBI:29105"/>
        <label>2</label>
    </ligand>
</feature>
<comment type="similarity">
    <text evidence="1">Belongs to the NAPE-PLD family.</text>
</comment>
<accession>A0A914DWZ2</accession>
<evidence type="ECO:0000256" key="6">
    <source>
        <dbReference type="PIRSR" id="PIRSR038896-51"/>
    </source>
</evidence>
<feature type="binding site" evidence="6">
    <location>
        <position position="56"/>
    </location>
    <ligand>
        <name>Zn(2+)</name>
        <dbReference type="ChEBI" id="CHEBI:29105"/>
        <label>1</label>
    </ligand>
</feature>
<evidence type="ECO:0000259" key="7">
    <source>
        <dbReference type="Pfam" id="PF12706"/>
    </source>
</evidence>
<dbReference type="PIRSF" id="PIRSF038896">
    <property type="entry name" value="NAPE-PLD"/>
    <property type="match status" value="1"/>
</dbReference>
<comment type="cofactor">
    <cofactor evidence="6">
        <name>Zn(2+)</name>
        <dbReference type="ChEBI" id="CHEBI:29105"/>
    </cofactor>
    <text evidence="6">Binds 2 zinc divalent cations per subunit.</text>
</comment>
<dbReference type="GO" id="GO:0009395">
    <property type="term" value="P:phospholipid catabolic process"/>
    <property type="evidence" value="ECO:0007669"/>
    <property type="project" value="UniProtKB-KW"/>
</dbReference>
<evidence type="ECO:0000256" key="4">
    <source>
        <dbReference type="ARBA" id="ARBA00048025"/>
    </source>
</evidence>
<dbReference type="PANTHER" id="PTHR15032">
    <property type="entry name" value="N-ACYL-PHOSPHATIDYLETHANOLAMINE-HYDROLYZING PHOSPHOLIPASE D"/>
    <property type="match status" value="1"/>
</dbReference>
<dbReference type="GO" id="GO:0070292">
    <property type="term" value="P:N-acylphosphatidylethanolamine metabolic process"/>
    <property type="evidence" value="ECO:0007669"/>
    <property type="project" value="TreeGrafter"/>
</dbReference>
<sequence length="278" mass="31768">MGHATVFVNLESVQFLTDPIWSDRASPFSCLGPKRYRPPPCSIDELPEVHFAVISHNHYDHFDVKSVSELARRFPGMTWFVPKGLKSNVEPLVGVNKVYEMTWGESKTVKFNDTETTIWCVPAQHWSGRGIFDRNKSLWCGWCIIGPNKRFYYTGDTGFCHEEFEKIGNKLGPFDLAAIQIGCYAPRFMMSSQHVDLSESTQIHKLIKAKKSIGIHWGTYDMGSHEFYLEPRDHLPKFCEEAGIEPGRFTTINLGETWIVEDDLKNNKETVETIIEGS</sequence>
<dbReference type="Gene3D" id="3.60.15.10">
    <property type="entry name" value="Ribonuclease Z/Hydroxyacylglutathione hydrolase-like"/>
    <property type="match status" value="1"/>
</dbReference>
<evidence type="ECO:0000256" key="2">
    <source>
        <dbReference type="ARBA" id="ARBA00012279"/>
    </source>
</evidence>
<dbReference type="SUPFAM" id="SSF56281">
    <property type="entry name" value="Metallo-hydrolase/oxidoreductase"/>
    <property type="match status" value="1"/>
</dbReference>
<comment type="catalytic activity">
    <reaction evidence="4">
        <text>N-(5Z,8Z,11Z,14Z-eicosatetraenoyl)-1,2-di-(9Z-octadecenoyl)-sn-glycero-3-phosphoethanolamine + H2O = N-(5Z,8Z,11Z,14Z-eicosatetraenoyl)-ethanolamine + 1,2-di-(9Z-octadecenoyl)-sn-glycero-3-phosphate + H(+)</text>
        <dbReference type="Rhea" id="RHEA:45528"/>
        <dbReference type="ChEBI" id="CHEBI:2700"/>
        <dbReference type="ChEBI" id="CHEBI:15377"/>
        <dbReference type="ChEBI" id="CHEBI:15378"/>
        <dbReference type="ChEBI" id="CHEBI:74546"/>
        <dbReference type="ChEBI" id="CHEBI:85277"/>
    </reaction>
    <physiologicalReaction direction="left-to-right" evidence="4">
        <dbReference type="Rhea" id="RHEA:45529"/>
    </physiologicalReaction>
</comment>
<dbReference type="GO" id="GO:0070291">
    <property type="term" value="P:N-acylethanolamine metabolic process"/>
    <property type="evidence" value="ECO:0007669"/>
    <property type="project" value="TreeGrafter"/>
</dbReference>
<dbReference type="Proteomes" id="UP000887540">
    <property type="component" value="Unplaced"/>
</dbReference>
<dbReference type="PANTHER" id="PTHR15032:SF4">
    <property type="entry name" value="N-ACYL-PHOSPHATIDYLETHANOLAMINE-HYDROLYZING PHOSPHOLIPASE D"/>
    <property type="match status" value="1"/>
</dbReference>
<dbReference type="WBParaSite" id="ACRNAN_scaffold436.g33074.t1">
    <property type="protein sequence ID" value="ACRNAN_scaffold436.g33074.t1"/>
    <property type="gene ID" value="ACRNAN_scaffold436.g33074"/>
</dbReference>
<keyword evidence="8" id="KW-1185">Reference proteome</keyword>
<keyword evidence="3" id="KW-0595">Phospholipid degradation</keyword>
<evidence type="ECO:0000256" key="5">
    <source>
        <dbReference type="PIRSR" id="PIRSR038896-50"/>
    </source>
</evidence>
<feature type="binding site" evidence="6">
    <location>
        <position position="156"/>
    </location>
    <ligand>
        <name>Zn(2+)</name>
        <dbReference type="ChEBI" id="CHEBI:29105"/>
        <label>2</label>
    </ligand>
</feature>
<evidence type="ECO:0000313" key="9">
    <source>
        <dbReference type="WBParaSite" id="ACRNAN_scaffold436.g33074.t1"/>
    </source>
</evidence>
<keyword evidence="6" id="KW-0479">Metal-binding</keyword>
<feature type="binding site" evidence="6">
    <location>
        <position position="156"/>
    </location>
    <ligand>
        <name>Zn(2+)</name>
        <dbReference type="ChEBI" id="CHEBI:29105"/>
        <label>1</label>
    </ligand>
</feature>
<evidence type="ECO:0000313" key="8">
    <source>
        <dbReference type="Proteomes" id="UP000887540"/>
    </source>
</evidence>
<evidence type="ECO:0000256" key="1">
    <source>
        <dbReference type="ARBA" id="ARBA00010127"/>
    </source>
</evidence>